<keyword evidence="5 10" id="KW-0812">Transmembrane</keyword>
<evidence type="ECO:0000256" key="11">
    <source>
        <dbReference type="RuleBase" id="RU003357"/>
    </source>
</evidence>
<dbReference type="CDD" id="cd01347">
    <property type="entry name" value="ligand_gated_channel"/>
    <property type="match status" value="1"/>
</dbReference>
<gene>
    <name evidence="15" type="ORF">GCM10010946_06230</name>
</gene>
<evidence type="ECO:0008006" key="17">
    <source>
        <dbReference type="Google" id="ProtNLM"/>
    </source>
</evidence>
<dbReference type="PANTHER" id="PTHR47234:SF2">
    <property type="entry name" value="TONB-DEPENDENT RECEPTOR"/>
    <property type="match status" value="1"/>
</dbReference>
<sequence>MNKLPQLKKMSLAIALCIGASPVVFAQTADNTDKDAPQRVVVTGSNIKRVDIETASPVQIISKEELTRSGATSLTDALKTISSNMGGVNENAVGYTTTGASSMNLRGIGSQATLVLLNGRRVAPHGIPDGSTGFVDLNSIPMAAVERVEILKDGASAIYGSDAMAGVVNIILRNNYQGIDLSTGYGISERNDGEQARASISIGAGSLAEDKWNAYATFDVRSFKPTFINKRDDYLSTQDLRSWGYKDGRTMYTFPGNLYWSDAATGKRVARPISGNCPAEKLVPAEQLLGNTATGQICANDDFKDTRYNSGVKSDRFSFTGKATYLLSENTEFFAEAMLSRNKARGEGMPHFFFGYLGNATPDLPITHPQYPKDLIDPVTGKTLAGGNKTVRVAARLTDFPGMGFENQASFNRLLGGFKGTYKSWDWESGLLFSSSKVDSILTNGLLRQPLLDAYLSGEFLFGQSASNGQLASKISRNAVQYYKSNLYLWDAKMSGELMQLPAGPLNIAVGIEAKRESLTSSPDQALVNDLFYNWSPSAPGYSRTRKSTSTYTELTVPIMKNLEANAAVRFDHYDDYGNSTTPKLGFKWNALPAFLVRGTYAQGFRAPSLLENSSDLSKYYATFDDLARCNDKFRDGCRWQIQYSTGGNPNLKPEKSKSFTLGLVWEASKSLDFSLDFWQITRKDEIKTLDLATVIQNPERYAGNSAISIIRKPLTAADAAAGATAGEITGLTLLLANIAETRVRGVDLNVNHRYNAGEFGKLISTAQVTYNHSYVSTPAPGADAIDYAGSRYMPRVFANIGTSWKKGAWNISADINYVGHQSPKDYAAQECKFITQGFPALCGDIASFTTINFGAKYSGLMKNLVLSAAIRNAFDQKPPFAPDPVSQYRVAAITSLHSTMGRYFYISADYKFK</sequence>
<evidence type="ECO:0000256" key="3">
    <source>
        <dbReference type="ARBA" id="ARBA00022448"/>
    </source>
</evidence>
<evidence type="ECO:0000256" key="6">
    <source>
        <dbReference type="ARBA" id="ARBA00023077"/>
    </source>
</evidence>
<protein>
    <recommendedName>
        <fullName evidence="17">TonB-dependent receptor</fullName>
    </recommendedName>
</protein>
<organism evidence="15 16">
    <name type="scientific">Undibacterium squillarum</name>
    <dbReference type="NCBI Taxonomy" id="1131567"/>
    <lineage>
        <taxon>Bacteria</taxon>
        <taxon>Pseudomonadati</taxon>
        <taxon>Pseudomonadota</taxon>
        <taxon>Betaproteobacteria</taxon>
        <taxon>Burkholderiales</taxon>
        <taxon>Oxalobacteraceae</taxon>
        <taxon>Undibacterium</taxon>
    </lineage>
</organism>
<keyword evidence="4 10" id="KW-1134">Transmembrane beta strand</keyword>
<evidence type="ECO:0000256" key="4">
    <source>
        <dbReference type="ARBA" id="ARBA00022452"/>
    </source>
</evidence>
<evidence type="ECO:0000256" key="5">
    <source>
        <dbReference type="ARBA" id="ARBA00022692"/>
    </source>
</evidence>
<evidence type="ECO:0000256" key="9">
    <source>
        <dbReference type="ARBA" id="ARBA00023237"/>
    </source>
</evidence>
<dbReference type="InterPro" id="IPR037066">
    <property type="entry name" value="Plug_dom_sf"/>
</dbReference>
<evidence type="ECO:0000256" key="8">
    <source>
        <dbReference type="ARBA" id="ARBA00023170"/>
    </source>
</evidence>
<name>A0ABQ2XS91_9BURK</name>
<dbReference type="InterPro" id="IPR000531">
    <property type="entry name" value="Beta-barrel_TonB"/>
</dbReference>
<dbReference type="RefSeq" id="WP_189355533.1">
    <property type="nucleotide sequence ID" value="NZ_BMYU01000001.1"/>
</dbReference>
<proteinExistence type="inferred from homology"/>
<dbReference type="PROSITE" id="PS52016">
    <property type="entry name" value="TONB_DEPENDENT_REC_3"/>
    <property type="match status" value="1"/>
</dbReference>
<dbReference type="InterPro" id="IPR036942">
    <property type="entry name" value="Beta-barrel_TonB_sf"/>
</dbReference>
<evidence type="ECO:0000313" key="15">
    <source>
        <dbReference type="EMBL" id="GGX31841.1"/>
    </source>
</evidence>
<comment type="caution">
    <text evidence="15">The sequence shown here is derived from an EMBL/GenBank/DDBJ whole genome shotgun (WGS) entry which is preliminary data.</text>
</comment>
<dbReference type="InterPro" id="IPR012910">
    <property type="entry name" value="Plug_dom"/>
</dbReference>
<dbReference type="InterPro" id="IPR039426">
    <property type="entry name" value="TonB-dep_rcpt-like"/>
</dbReference>
<keyword evidence="8" id="KW-0675">Receptor</keyword>
<keyword evidence="7 10" id="KW-0472">Membrane</keyword>
<evidence type="ECO:0000313" key="16">
    <source>
        <dbReference type="Proteomes" id="UP000653343"/>
    </source>
</evidence>
<evidence type="ECO:0000256" key="12">
    <source>
        <dbReference type="SAM" id="SignalP"/>
    </source>
</evidence>
<dbReference type="EMBL" id="BMYU01000001">
    <property type="protein sequence ID" value="GGX31841.1"/>
    <property type="molecule type" value="Genomic_DNA"/>
</dbReference>
<reference evidence="16" key="1">
    <citation type="journal article" date="2019" name="Int. J. Syst. Evol. Microbiol.">
        <title>The Global Catalogue of Microorganisms (GCM) 10K type strain sequencing project: providing services to taxonomists for standard genome sequencing and annotation.</title>
        <authorList>
            <consortium name="The Broad Institute Genomics Platform"/>
            <consortium name="The Broad Institute Genome Sequencing Center for Infectious Disease"/>
            <person name="Wu L."/>
            <person name="Ma J."/>
        </authorList>
    </citation>
    <scope>NUCLEOTIDE SEQUENCE [LARGE SCALE GENOMIC DNA]</scope>
    <source>
        <strain evidence="16">KCTC 23917</strain>
    </source>
</reference>
<evidence type="ECO:0000256" key="10">
    <source>
        <dbReference type="PROSITE-ProRule" id="PRU01360"/>
    </source>
</evidence>
<dbReference type="Pfam" id="PF07715">
    <property type="entry name" value="Plug"/>
    <property type="match status" value="1"/>
</dbReference>
<evidence type="ECO:0000256" key="2">
    <source>
        <dbReference type="ARBA" id="ARBA00009810"/>
    </source>
</evidence>
<keyword evidence="12" id="KW-0732">Signal</keyword>
<feature type="chain" id="PRO_5045473647" description="TonB-dependent receptor" evidence="12">
    <location>
        <begin position="27"/>
        <end position="914"/>
    </location>
</feature>
<comment type="subcellular location">
    <subcellularLocation>
        <location evidence="1 10">Cell outer membrane</location>
        <topology evidence="1 10">Multi-pass membrane protein</topology>
    </subcellularLocation>
</comment>
<evidence type="ECO:0000256" key="7">
    <source>
        <dbReference type="ARBA" id="ARBA00023136"/>
    </source>
</evidence>
<dbReference type="Gene3D" id="2.40.170.20">
    <property type="entry name" value="TonB-dependent receptor, beta-barrel domain"/>
    <property type="match status" value="1"/>
</dbReference>
<keyword evidence="6 11" id="KW-0798">TonB box</keyword>
<evidence type="ECO:0000256" key="1">
    <source>
        <dbReference type="ARBA" id="ARBA00004571"/>
    </source>
</evidence>
<keyword evidence="3 10" id="KW-0813">Transport</keyword>
<dbReference type="SUPFAM" id="SSF56935">
    <property type="entry name" value="Porins"/>
    <property type="match status" value="1"/>
</dbReference>
<dbReference type="Proteomes" id="UP000653343">
    <property type="component" value="Unassembled WGS sequence"/>
</dbReference>
<dbReference type="PANTHER" id="PTHR47234">
    <property type="match status" value="1"/>
</dbReference>
<comment type="similarity">
    <text evidence="2 10 11">Belongs to the TonB-dependent receptor family.</text>
</comment>
<evidence type="ECO:0000259" key="13">
    <source>
        <dbReference type="Pfam" id="PF00593"/>
    </source>
</evidence>
<feature type="signal peptide" evidence="12">
    <location>
        <begin position="1"/>
        <end position="26"/>
    </location>
</feature>
<dbReference type="Gene3D" id="2.170.130.10">
    <property type="entry name" value="TonB-dependent receptor, plug domain"/>
    <property type="match status" value="1"/>
</dbReference>
<keyword evidence="16" id="KW-1185">Reference proteome</keyword>
<feature type="domain" description="TonB-dependent receptor plug" evidence="14">
    <location>
        <begin position="53"/>
        <end position="167"/>
    </location>
</feature>
<dbReference type="Pfam" id="PF00593">
    <property type="entry name" value="TonB_dep_Rec_b-barrel"/>
    <property type="match status" value="1"/>
</dbReference>
<accession>A0ABQ2XS91</accession>
<keyword evidence="9 10" id="KW-0998">Cell outer membrane</keyword>
<evidence type="ECO:0000259" key="14">
    <source>
        <dbReference type="Pfam" id="PF07715"/>
    </source>
</evidence>
<feature type="domain" description="TonB-dependent receptor-like beta-barrel" evidence="13">
    <location>
        <begin position="411"/>
        <end position="873"/>
    </location>
</feature>